<dbReference type="AlphaFoldDB" id="A0A2W7R8I2"/>
<dbReference type="Pfam" id="PF00480">
    <property type="entry name" value="ROK"/>
    <property type="match status" value="1"/>
</dbReference>
<dbReference type="InterPro" id="IPR000600">
    <property type="entry name" value="ROK"/>
</dbReference>
<comment type="similarity">
    <text evidence="1">Belongs to the ROK (NagC/XylR) family.</text>
</comment>
<dbReference type="RefSeq" id="WP_111320135.1">
    <property type="nucleotide sequence ID" value="NZ_QKZT01000011.1"/>
</dbReference>
<dbReference type="SUPFAM" id="SSF53067">
    <property type="entry name" value="Actin-like ATPase domain"/>
    <property type="match status" value="1"/>
</dbReference>
<sequence>MKLIGVDIGGSHISAAQVLLENRKASISNFHEADVDTYGGVADIISSWSAVIKRATGDMGNVHVGIAMPGPYDYEKGISLIKDQGKMAALYQLSVKNLLAESLEIPPTQIAFTNDAEAFLSGESYAGAGKEFQNSIGITLGTGLGSAIKVHDVVKDAKLWTAPFRDGIAEDYIGTGWFRRHALEQFGCEISGVKDLLSEDFDSAISRKIFEAFGRSFGEFLFPYLIRLKSEGVVLGGKISLAGDHYLPTTIAYLEMMGYPVSIKVSELGEESALIGACLPFLKAV</sequence>
<keyword evidence="2" id="KW-0808">Transferase</keyword>
<keyword evidence="2" id="KW-0418">Kinase</keyword>
<evidence type="ECO:0000313" key="3">
    <source>
        <dbReference type="Proteomes" id="UP000248882"/>
    </source>
</evidence>
<proteinExistence type="inferred from homology"/>
<dbReference type="GO" id="GO:0016301">
    <property type="term" value="F:kinase activity"/>
    <property type="evidence" value="ECO:0007669"/>
    <property type="project" value="UniProtKB-KW"/>
</dbReference>
<dbReference type="PANTHER" id="PTHR18964:SF149">
    <property type="entry name" value="BIFUNCTIONAL UDP-N-ACETYLGLUCOSAMINE 2-EPIMERASE_N-ACETYLMANNOSAMINE KINASE"/>
    <property type="match status" value="1"/>
</dbReference>
<dbReference type="PANTHER" id="PTHR18964">
    <property type="entry name" value="ROK (REPRESSOR, ORF, KINASE) FAMILY"/>
    <property type="match status" value="1"/>
</dbReference>
<reference evidence="2 3" key="1">
    <citation type="submission" date="2018-06" db="EMBL/GenBank/DDBJ databases">
        <title>Genomic Encyclopedia of Archaeal and Bacterial Type Strains, Phase II (KMG-II): from individual species to whole genera.</title>
        <authorList>
            <person name="Goeker M."/>
        </authorList>
    </citation>
    <scope>NUCLEOTIDE SEQUENCE [LARGE SCALE GENOMIC DNA]</scope>
    <source>
        <strain evidence="2 3">DSM 19830</strain>
    </source>
</reference>
<dbReference type="CDD" id="cd23763">
    <property type="entry name" value="ASKHA_ATPase_ROK"/>
    <property type="match status" value="1"/>
</dbReference>
<gene>
    <name evidence="2" type="ORF">LV85_02646</name>
</gene>
<evidence type="ECO:0000313" key="2">
    <source>
        <dbReference type="EMBL" id="PZX50539.1"/>
    </source>
</evidence>
<dbReference type="OrthoDB" id="49666at2"/>
<name>A0A2W7R8I2_9BACT</name>
<organism evidence="2 3">
    <name type="scientific">Algoriphagus chordae</name>
    <dbReference type="NCBI Taxonomy" id="237019"/>
    <lineage>
        <taxon>Bacteria</taxon>
        <taxon>Pseudomonadati</taxon>
        <taxon>Bacteroidota</taxon>
        <taxon>Cytophagia</taxon>
        <taxon>Cytophagales</taxon>
        <taxon>Cyclobacteriaceae</taxon>
        <taxon>Algoriphagus</taxon>
    </lineage>
</organism>
<dbReference type="EMBL" id="QKZT01000011">
    <property type="protein sequence ID" value="PZX50539.1"/>
    <property type="molecule type" value="Genomic_DNA"/>
</dbReference>
<dbReference type="InterPro" id="IPR043129">
    <property type="entry name" value="ATPase_NBD"/>
</dbReference>
<keyword evidence="3" id="KW-1185">Reference proteome</keyword>
<dbReference type="Gene3D" id="3.30.420.40">
    <property type="match status" value="3"/>
</dbReference>
<evidence type="ECO:0000256" key="1">
    <source>
        <dbReference type="ARBA" id="ARBA00006479"/>
    </source>
</evidence>
<protein>
    <submittedName>
        <fullName evidence="2">Glucokinase</fullName>
    </submittedName>
</protein>
<accession>A0A2W7R8I2</accession>
<dbReference type="Proteomes" id="UP000248882">
    <property type="component" value="Unassembled WGS sequence"/>
</dbReference>
<comment type="caution">
    <text evidence="2">The sequence shown here is derived from an EMBL/GenBank/DDBJ whole genome shotgun (WGS) entry which is preliminary data.</text>
</comment>